<evidence type="ECO:0000256" key="1">
    <source>
        <dbReference type="SAM" id="MobiDB-lite"/>
    </source>
</evidence>
<feature type="compositionally biased region" description="Basic and acidic residues" evidence="1">
    <location>
        <begin position="652"/>
        <end position="702"/>
    </location>
</feature>
<comment type="caution">
    <text evidence="3">The sequence shown here is derived from an EMBL/GenBank/DDBJ whole genome shotgun (WGS) entry which is preliminary data.</text>
</comment>
<gene>
    <name evidence="3" type="ORF">VSDG_08984</name>
</gene>
<feature type="compositionally biased region" description="Pro residues" evidence="1">
    <location>
        <begin position="243"/>
        <end position="252"/>
    </location>
</feature>
<keyword evidence="4" id="KW-1185">Reference proteome</keyword>
<sequence>MAAATNSNQNSSSNQNTNPVDAKEFYGYLYEPNKTPTKVLDALLRAIGQYITDEIGDKQDRALNPAKLAAFYKAVGGDYDRLFMNAPHESISYIWQVFGCQHTLQPTDNDYEPPTIPALTLRGFVRWESIQVLLSPDEHVPYIIYAVSHWHLKNPDTGETFPADISPEAFPSEPDPEISAWHAACGDRLRQEATTKESAKDSAKEMPKDSPQDSPKPAFPSTADRPNAADRLRAAYSHVPAPGGGPPGPPPTTTYSHVPASGGGSQGPAASAYSHVPASGSGSQGPTPTTRPRPPAGVGSDYFNHRPVPYTHVNAGHAARYPRGATLRVSPERVDRSRRNGSAAEDMAREERSRRRSFSDYPSPQEGVTSSHVGSGARTVPPRRHSHPRGHSSDESDSEGNMSPRSRRSSGHHGTPARGPKVVPRFAHVVPPAPPSPVIPPAVPNAPPAVQIPTIRTEGGAKLRPDDRDSSVGGSRRKSTPFVEGATSWARDKLDKFSTMLPGGGGGGVGGGGGGLPEKPTRRSAGSSGSGGIPIDRLDRIDRMSRDSLPTASHLSRDWSYEDASESESEEERERRRHRRRLRERDRERDRRDRDRDREAYERETRERMSRRSREVPPPADWDEVDRRDRPRSRKDEARYLRRPGNPRRTSSHADVDRYRHEAFDPRDRDRYGDERERERRRRVDDSHRDRDRDRDRERERIPSPVIKGVGGRRYPADPPPWVDD</sequence>
<feature type="domain" description="DUF7514" evidence="2">
    <location>
        <begin position="27"/>
        <end position="185"/>
    </location>
</feature>
<reference evidence="3 4" key="1">
    <citation type="submission" date="2015-09" db="EMBL/GenBank/DDBJ databases">
        <title>Host preference determinants of Valsa canker pathogens revealed by comparative genomics.</title>
        <authorList>
            <person name="Yin Z."/>
            <person name="Huang L."/>
        </authorList>
    </citation>
    <scope>NUCLEOTIDE SEQUENCE [LARGE SCALE GENOMIC DNA]</scope>
    <source>
        <strain evidence="3 4">YSFL</strain>
    </source>
</reference>
<dbReference type="AlphaFoldDB" id="A0A423VCY2"/>
<dbReference type="Proteomes" id="UP000284375">
    <property type="component" value="Unassembled WGS sequence"/>
</dbReference>
<evidence type="ECO:0000313" key="3">
    <source>
        <dbReference type="EMBL" id="ROV88792.1"/>
    </source>
</evidence>
<dbReference type="EMBL" id="LJZO01000063">
    <property type="protein sequence ID" value="ROV88792.1"/>
    <property type="molecule type" value="Genomic_DNA"/>
</dbReference>
<feature type="compositionally biased region" description="Basic residues" evidence="1">
    <location>
        <begin position="381"/>
        <end position="390"/>
    </location>
</feature>
<feature type="compositionally biased region" description="Gly residues" evidence="1">
    <location>
        <begin position="502"/>
        <end position="516"/>
    </location>
</feature>
<feature type="region of interest" description="Disordered" evidence="1">
    <location>
        <begin position="159"/>
        <end position="225"/>
    </location>
</feature>
<dbReference type="Pfam" id="PF24355">
    <property type="entry name" value="DUF7514"/>
    <property type="match status" value="1"/>
</dbReference>
<dbReference type="OrthoDB" id="5420895at2759"/>
<feature type="compositionally biased region" description="Basic and acidic residues" evidence="1">
    <location>
        <begin position="583"/>
        <end position="615"/>
    </location>
</feature>
<accession>A0A423VCY2</accession>
<feature type="compositionally biased region" description="Basic and acidic residues" evidence="1">
    <location>
        <begin position="185"/>
        <end position="211"/>
    </location>
</feature>
<feature type="compositionally biased region" description="Polar residues" evidence="1">
    <location>
        <begin position="360"/>
        <end position="373"/>
    </location>
</feature>
<protein>
    <recommendedName>
        <fullName evidence="2">DUF7514 domain-containing protein</fullName>
    </recommendedName>
</protein>
<feature type="compositionally biased region" description="Basic and acidic residues" evidence="1">
    <location>
        <begin position="459"/>
        <end position="470"/>
    </location>
</feature>
<organism evidence="3 4">
    <name type="scientific">Cytospora chrysosperma</name>
    <name type="common">Cytospora canker fungus</name>
    <name type="synonym">Sphaeria chrysosperma</name>
    <dbReference type="NCBI Taxonomy" id="252740"/>
    <lineage>
        <taxon>Eukaryota</taxon>
        <taxon>Fungi</taxon>
        <taxon>Dikarya</taxon>
        <taxon>Ascomycota</taxon>
        <taxon>Pezizomycotina</taxon>
        <taxon>Sordariomycetes</taxon>
        <taxon>Sordariomycetidae</taxon>
        <taxon>Diaporthales</taxon>
        <taxon>Cytosporaceae</taxon>
        <taxon>Cytospora</taxon>
    </lineage>
</organism>
<dbReference type="PANTHER" id="PTHR39611">
    <property type="entry name" value="HYDROXYPROLINE-RICH GLYCOPROTEIN DZ-HRGP-RELATED"/>
    <property type="match status" value="1"/>
</dbReference>
<feature type="region of interest" description="Disordered" evidence="1">
    <location>
        <begin position="237"/>
        <end position="725"/>
    </location>
</feature>
<evidence type="ECO:0000313" key="4">
    <source>
        <dbReference type="Proteomes" id="UP000284375"/>
    </source>
</evidence>
<feature type="compositionally biased region" description="Basic and acidic residues" evidence="1">
    <location>
        <begin position="625"/>
        <end position="640"/>
    </location>
</feature>
<feature type="compositionally biased region" description="Basic and acidic residues" evidence="1">
    <location>
        <begin position="536"/>
        <end position="546"/>
    </location>
</feature>
<proteinExistence type="predicted"/>
<feature type="compositionally biased region" description="Low complexity" evidence="1">
    <location>
        <begin position="267"/>
        <end position="288"/>
    </location>
</feature>
<dbReference type="PANTHER" id="PTHR39611:SF2">
    <property type="entry name" value="HYDROXYPROLINE-RICH GLYCOPROTEIN DZ-HRGP"/>
    <property type="match status" value="1"/>
</dbReference>
<feature type="compositionally biased region" description="Pro residues" evidence="1">
    <location>
        <begin position="431"/>
        <end position="447"/>
    </location>
</feature>
<feature type="compositionally biased region" description="Acidic residues" evidence="1">
    <location>
        <begin position="561"/>
        <end position="571"/>
    </location>
</feature>
<evidence type="ECO:0000259" key="2">
    <source>
        <dbReference type="Pfam" id="PF24355"/>
    </source>
</evidence>
<name>A0A423VCY2_CYTCH</name>
<dbReference type="InterPro" id="IPR055936">
    <property type="entry name" value="DUF7514"/>
</dbReference>